<accession>A0A4Z0H755</accession>
<dbReference type="EMBL" id="SRID01000181">
    <property type="protein sequence ID" value="TGB05698.1"/>
    <property type="molecule type" value="Genomic_DNA"/>
</dbReference>
<dbReference type="Proteomes" id="UP000297948">
    <property type="component" value="Unassembled WGS sequence"/>
</dbReference>
<proteinExistence type="predicted"/>
<dbReference type="PANTHER" id="PTHR36302:SF1">
    <property type="entry name" value="COPPER CHAPERONE PCU(A)C"/>
    <property type="match status" value="1"/>
</dbReference>
<dbReference type="Gene3D" id="2.60.40.1890">
    <property type="entry name" value="PCu(A)C copper chaperone"/>
    <property type="match status" value="1"/>
</dbReference>
<dbReference type="Pfam" id="PF04314">
    <property type="entry name" value="PCuAC"/>
    <property type="match status" value="1"/>
</dbReference>
<name>A0A4Z0H755_9ACTN</name>
<sequence length="159" mass="16504">MMPDLSATRAALVPVLACALTLGGLWAWTAAGAAGSPADPQVTGARLLLPSNPEATAAFFDIRNRGGADDVLLRVTSPTTGTAMLSRTVERDGAGTMRMMPSLPLPAGGTVRMSPTGVDVMVNQPPATLREGDLVPFVLHFRDSGRLRVNAVVVRAGDL</sequence>
<dbReference type="PANTHER" id="PTHR36302">
    <property type="entry name" value="BLR7088 PROTEIN"/>
    <property type="match status" value="1"/>
</dbReference>
<evidence type="ECO:0000313" key="2">
    <source>
        <dbReference type="Proteomes" id="UP000297948"/>
    </source>
</evidence>
<dbReference type="InterPro" id="IPR007410">
    <property type="entry name" value="LpqE-like"/>
</dbReference>
<reference evidence="1 2" key="1">
    <citation type="submission" date="2019-03" db="EMBL/GenBank/DDBJ databases">
        <authorList>
            <person name="Gonzalez-Pimentel J.L."/>
        </authorList>
    </citation>
    <scope>NUCLEOTIDE SEQUENCE [LARGE SCALE GENOMIC DNA]</scope>
    <source>
        <strain evidence="1 2">JCM 31289</strain>
    </source>
</reference>
<organism evidence="1 2">
    <name type="scientific">Streptomyces palmae</name>
    <dbReference type="NCBI Taxonomy" id="1701085"/>
    <lineage>
        <taxon>Bacteria</taxon>
        <taxon>Bacillati</taxon>
        <taxon>Actinomycetota</taxon>
        <taxon>Actinomycetes</taxon>
        <taxon>Kitasatosporales</taxon>
        <taxon>Streptomycetaceae</taxon>
        <taxon>Streptomyces</taxon>
    </lineage>
</organism>
<keyword evidence="2" id="KW-1185">Reference proteome</keyword>
<dbReference type="InterPro" id="IPR058248">
    <property type="entry name" value="Lxx211020-like"/>
</dbReference>
<dbReference type="SUPFAM" id="SSF110087">
    <property type="entry name" value="DR1885-like metal-binding protein"/>
    <property type="match status" value="1"/>
</dbReference>
<gene>
    <name evidence="1" type="ORF">E4099_18995</name>
</gene>
<dbReference type="OrthoDB" id="4328980at2"/>
<protein>
    <submittedName>
        <fullName evidence="1">Copper chaperone PCu(A)C</fullName>
    </submittedName>
</protein>
<dbReference type="InterPro" id="IPR036182">
    <property type="entry name" value="PCuAC_sf"/>
</dbReference>
<comment type="caution">
    <text evidence="1">The sequence shown here is derived from an EMBL/GenBank/DDBJ whole genome shotgun (WGS) entry which is preliminary data.</text>
</comment>
<evidence type="ECO:0000313" key="1">
    <source>
        <dbReference type="EMBL" id="TGB05698.1"/>
    </source>
</evidence>
<dbReference type="AlphaFoldDB" id="A0A4Z0H755"/>